<name>A0A085JF74_9GAMM</name>
<dbReference type="SUPFAM" id="SSF53850">
    <property type="entry name" value="Periplasmic binding protein-like II"/>
    <property type="match status" value="1"/>
</dbReference>
<dbReference type="InterPro" id="IPR058163">
    <property type="entry name" value="LysR-type_TF_proteobact-type"/>
</dbReference>
<dbReference type="Gene3D" id="1.10.10.10">
    <property type="entry name" value="Winged helix-like DNA-binding domain superfamily/Winged helix DNA-binding domain"/>
    <property type="match status" value="1"/>
</dbReference>
<comment type="similarity">
    <text evidence="1">Belongs to the LysR transcriptional regulatory family.</text>
</comment>
<evidence type="ECO:0000313" key="7">
    <source>
        <dbReference type="Proteomes" id="UP000028602"/>
    </source>
</evidence>
<dbReference type="AlphaFoldDB" id="A0A085JF74"/>
<sequence length="365" mass="41040">MIKYTFYLTIKIISNGATKNLLIKMYFLVRILKACCRCVIFINIFSVYGVKDKSHMSYNIQKSDKKCLLMNWDDTRFFLALARSGTLRKAAMELHVDQATVGRRIQALEESINSKLFIRTPKHFSLSTLGEELLPNAIDIENAIHAINRKVSKGDDSLSGNVSIATTDTMAEAFVIPALKVLRTQHPDITIKLLTAVDIEDISYRSADMAIRGARPEEETLVIKRLATIEMGLYAAQEYVDRKGIPVQDSQLEGHDLLMFPRDLVPRHWDSFCGEKINNPNVVLQSNSQMLIRSAARNGLGIGLLSSFIAEKDPELIRILPGNKDWIDIWLVLHPDLKKSAKIRAVINSIEQSFAAYGASLDHPL</sequence>
<evidence type="ECO:0000256" key="3">
    <source>
        <dbReference type="ARBA" id="ARBA00023125"/>
    </source>
</evidence>
<dbReference type="GO" id="GO:0043565">
    <property type="term" value="F:sequence-specific DNA binding"/>
    <property type="evidence" value="ECO:0007669"/>
    <property type="project" value="TreeGrafter"/>
</dbReference>
<dbReference type="SUPFAM" id="SSF46785">
    <property type="entry name" value="Winged helix' DNA-binding domain"/>
    <property type="match status" value="1"/>
</dbReference>
<keyword evidence="3" id="KW-0238">DNA-binding</keyword>
<dbReference type="eggNOG" id="COG0583">
    <property type="taxonomic scope" value="Bacteria"/>
</dbReference>
<dbReference type="InterPro" id="IPR036388">
    <property type="entry name" value="WH-like_DNA-bd_sf"/>
</dbReference>
<dbReference type="InterPro" id="IPR000847">
    <property type="entry name" value="LysR_HTH_N"/>
</dbReference>
<dbReference type="Proteomes" id="UP000028602">
    <property type="component" value="Unassembled WGS sequence"/>
</dbReference>
<keyword evidence="4" id="KW-0804">Transcription</keyword>
<dbReference type="GO" id="GO:0006351">
    <property type="term" value="P:DNA-templated transcription"/>
    <property type="evidence" value="ECO:0007669"/>
    <property type="project" value="TreeGrafter"/>
</dbReference>
<dbReference type="Pfam" id="PF00126">
    <property type="entry name" value="HTH_1"/>
    <property type="match status" value="1"/>
</dbReference>
<evidence type="ECO:0000259" key="5">
    <source>
        <dbReference type="PROSITE" id="PS50931"/>
    </source>
</evidence>
<protein>
    <submittedName>
        <fullName evidence="6">LysR family regulatory protein</fullName>
    </submittedName>
</protein>
<feature type="domain" description="HTH lysR-type" evidence="5">
    <location>
        <begin position="70"/>
        <end position="127"/>
    </location>
</feature>
<dbReference type="Gene3D" id="3.40.190.290">
    <property type="match status" value="1"/>
</dbReference>
<proteinExistence type="inferred from homology"/>
<dbReference type="PRINTS" id="PR00039">
    <property type="entry name" value="HTHLYSR"/>
</dbReference>
<evidence type="ECO:0000256" key="1">
    <source>
        <dbReference type="ARBA" id="ARBA00009437"/>
    </source>
</evidence>
<accession>A0A085JF74</accession>
<dbReference type="PROSITE" id="PS50931">
    <property type="entry name" value="HTH_LYSR"/>
    <property type="match status" value="1"/>
</dbReference>
<dbReference type="InterPro" id="IPR005119">
    <property type="entry name" value="LysR_subst-bd"/>
</dbReference>
<evidence type="ECO:0000313" key="6">
    <source>
        <dbReference type="EMBL" id="KFD19120.1"/>
    </source>
</evidence>
<comment type="caution">
    <text evidence="6">The sequence shown here is derived from an EMBL/GenBank/DDBJ whole genome shotgun (WGS) entry which is preliminary data.</text>
</comment>
<evidence type="ECO:0000256" key="2">
    <source>
        <dbReference type="ARBA" id="ARBA00023015"/>
    </source>
</evidence>
<gene>
    <name evidence="6" type="ORF">GTPT_1905</name>
</gene>
<keyword evidence="7" id="KW-1185">Reference proteome</keyword>
<dbReference type="PANTHER" id="PTHR30537">
    <property type="entry name" value="HTH-TYPE TRANSCRIPTIONAL REGULATOR"/>
    <property type="match status" value="1"/>
</dbReference>
<dbReference type="Pfam" id="PF03466">
    <property type="entry name" value="LysR_substrate"/>
    <property type="match status" value="1"/>
</dbReference>
<reference evidence="6 7" key="1">
    <citation type="submission" date="2014-05" db="EMBL/GenBank/DDBJ databases">
        <title>ATOL: Assembling a taxonomically balanced genome-scale reconstruction of the evolutionary history of the Enterobacteriaceae.</title>
        <authorList>
            <person name="Plunkett G.III."/>
            <person name="Neeno-Eckwall E.C."/>
            <person name="Glasner J.D."/>
            <person name="Perna N.T."/>
        </authorList>
    </citation>
    <scope>NUCLEOTIDE SEQUENCE [LARGE SCALE GENOMIC DNA]</scope>
    <source>
        <strain evidence="6 7">ATCC 33301</strain>
    </source>
</reference>
<dbReference type="InterPro" id="IPR036390">
    <property type="entry name" value="WH_DNA-bd_sf"/>
</dbReference>
<keyword evidence="2" id="KW-0805">Transcription regulation</keyword>
<organism evidence="6 7">
    <name type="scientific">Tatumella ptyseos ATCC 33301</name>
    <dbReference type="NCBI Taxonomy" id="1005995"/>
    <lineage>
        <taxon>Bacteria</taxon>
        <taxon>Pseudomonadati</taxon>
        <taxon>Pseudomonadota</taxon>
        <taxon>Gammaproteobacteria</taxon>
        <taxon>Enterobacterales</taxon>
        <taxon>Erwiniaceae</taxon>
        <taxon>Tatumella</taxon>
    </lineage>
</organism>
<evidence type="ECO:0000256" key="4">
    <source>
        <dbReference type="ARBA" id="ARBA00023163"/>
    </source>
</evidence>
<dbReference type="EMBL" id="JMPR01000033">
    <property type="protein sequence ID" value="KFD19120.1"/>
    <property type="molecule type" value="Genomic_DNA"/>
</dbReference>
<dbReference type="GO" id="GO:0003700">
    <property type="term" value="F:DNA-binding transcription factor activity"/>
    <property type="evidence" value="ECO:0007669"/>
    <property type="project" value="InterPro"/>
</dbReference>
<dbReference type="PANTHER" id="PTHR30537:SF3">
    <property type="entry name" value="TRANSCRIPTIONAL REGULATORY PROTEIN"/>
    <property type="match status" value="1"/>
</dbReference>